<keyword evidence="3" id="KW-1185">Reference proteome</keyword>
<gene>
    <name evidence="2" type="ORF">IZ6_08820</name>
</gene>
<protein>
    <recommendedName>
        <fullName evidence="4">UrcA family protein</fullName>
    </recommendedName>
</protein>
<accession>A0A6S6QQA3</accession>
<keyword evidence="1" id="KW-0732">Signal</keyword>
<dbReference type="Proteomes" id="UP000515317">
    <property type="component" value="Chromosome"/>
</dbReference>
<evidence type="ECO:0000313" key="3">
    <source>
        <dbReference type="Proteomes" id="UP000515317"/>
    </source>
</evidence>
<evidence type="ECO:0000256" key="1">
    <source>
        <dbReference type="SAM" id="SignalP"/>
    </source>
</evidence>
<dbReference type="KEGG" id="tso:IZ6_08820"/>
<sequence>MLKLAAALLLLLVAGGEVHAQAFGSVHCKAALRQIETDLQATGRKLQSTENGATAEKCSAMNVHVLTLEHAAEVYGRCIAGQERDEKLGRTNVSAADLRDLIAKTCG</sequence>
<reference evidence="2 3" key="1">
    <citation type="submission" date="2020-08" db="EMBL/GenBank/DDBJ databases">
        <title>Genome sequence of Rhizobiales bacterium strain IZ6.</title>
        <authorList>
            <person name="Nakai R."/>
            <person name="Naganuma T."/>
        </authorList>
    </citation>
    <scope>NUCLEOTIDE SEQUENCE [LARGE SCALE GENOMIC DNA]</scope>
    <source>
        <strain evidence="2 3">IZ6</strain>
    </source>
</reference>
<dbReference type="AlphaFoldDB" id="A0A6S6QQA3"/>
<feature type="signal peptide" evidence="1">
    <location>
        <begin position="1"/>
        <end position="20"/>
    </location>
</feature>
<evidence type="ECO:0008006" key="4">
    <source>
        <dbReference type="Google" id="ProtNLM"/>
    </source>
</evidence>
<name>A0A6S6QQA3_9HYPH</name>
<dbReference type="EMBL" id="AP023361">
    <property type="protein sequence ID" value="BCJ90147.1"/>
    <property type="molecule type" value="Genomic_DNA"/>
</dbReference>
<feature type="chain" id="PRO_5027610303" description="UrcA family protein" evidence="1">
    <location>
        <begin position="21"/>
        <end position="107"/>
    </location>
</feature>
<evidence type="ECO:0000313" key="2">
    <source>
        <dbReference type="EMBL" id="BCJ90147.1"/>
    </source>
</evidence>
<proteinExistence type="predicted"/>
<dbReference type="RefSeq" id="WP_222876799.1">
    <property type="nucleotide sequence ID" value="NZ_AP023361.1"/>
</dbReference>
<organism evidence="2 3">
    <name type="scientific">Terrihabitans soli</name>
    <dbReference type="NCBI Taxonomy" id="708113"/>
    <lineage>
        <taxon>Bacteria</taxon>
        <taxon>Pseudomonadati</taxon>
        <taxon>Pseudomonadota</taxon>
        <taxon>Alphaproteobacteria</taxon>
        <taxon>Hyphomicrobiales</taxon>
        <taxon>Terrihabitans</taxon>
    </lineage>
</organism>